<feature type="region of interest" description="Disordered" evidence="1">
    <location>
        <begin position="505"/>
        <end position="527"/>
    </location>
</feature>
<dbReference type="AlphaFoldDB" id="A0A8J4WHH1"/>
<sequence>MTDLSIPVDEISPEFHNSLSRLARDGLKSPSVSTIVHDWDSILPQLEASCVDLDRLTDTGSVYTPEESSPLNHIRCSEITQNANSQEQLFGINTSDNLHSARPVSQTRFIEPEGIRLPWTDYNSPDPTDFITTDRTRQKLVRSSATQRGNTGYYSYQPNKCRGSVRRGSHIHDSPSFQEKLVPPCLLVDFPESKITSHSLEDDLWTVGSELGVFVGGVKDRGSDGSTALLSRTAYNMDHVCYPDENRSEIPVRQKYSVQSEGSFYPHGCISHHTRGSFPKSASERLTSPKQCAATGKYNNPSSAETVSVQRPVSARCKAVRWALKSPEQHKRHFEKRVTSSPPQSKRERNSHVKETEDCWCIVYPQDEPVNRESFWPAHQGVELGLYDCEGFTNKSRPAAKLPELHFSVPTPIKNINQEAKQQKDNVVRPVVLTKRAHQKTTAKERKLDDQLNRQQTETLIEAIEALRDSISLSNRQLELHFKESQLLEVSKVKHRMHGSVSEIISHRTSSGSNRISRSRGFKHDLSKRPGAFRRSEECSQNRDEKVRLIPYYFQYSC</sequence>
<feature type="region of interest" description="Disordered" evidence="1">
    <location>
        <begin position="328"/>
        <end position="351"/>
    </location>
</feature>
<protein>
    <submittedName>
        <fullName evidence="2">Uncharacterized protein</fullName>
    </submittedName>
</protein>
<dbReference type="Proteomes" id="UP000748531">
    <property type="component" value="Unassembled WGS sequence"/>
</dbReference>
<accession>A0A8J4WHH1</accession>
<dbReference type="OrthoDB" id="10313837at2759"/>
<organism evidence="2 3">
    <name type="scientific">Paragonimus heterotremus</name>
    <dbReference type="NCBI Taxonomy" id="100268"/>
    <lineage>
        <taxon>Eukaryota</taxon>
        <taxon>Metazoa</taxon>
        <taxon>Spiralia</taxon>
        <taxon>Lophotrochozoa</taxon>
        <taxon>Platyhelminthes</taxon>
        <taxon>Trematoda</taxon>
        <taxon>Digenea</taxon>
        <taxon>Plagiorchiida</taxon>
        <taxon>Troglotremata</taxon>
        <taxon>Troglotrematidae</taxon>
        <taxon>Paragonimus</taxon>
    </lineage>
</organism>
<evidence type="ECO:0000256" key="1">
    <source>
        <dbReference type="SAM" id="MobiDB-lite"/>
    </source>
</evidence>
<proteinExistence type="predicted"/>
<gene>
    <name evidence="2" type="ORF">PHET_06354</name>
</gene>
<dbReference type="EMBL" id="LUCH01003182">
    <property type="protein sequence ID" value="KAF5400446.1"/>
    <property type="molecule type" value="Genomic_DNA"/>
</dbReference>
<evidence type="ECO:0000313" key="2">
    <source>
        <dbReference type="EMBL" id="KAF5400446.1"/>
    </source>
</evidence>
<evidence type="ECO:0000313" key="3">
    <source>
        <dbReference type="Proteomes" id="UP000748531"/>
    </source>
</evidence>
<reference evidence="2" key="1">
    <citation type="submission" date="2019-05" db="EMBL/GenBank/DDBJ databases">
        <title>Annotation for the trematode Paragonimus heterotremus.</title>
        <authorList>
            <person name="Choi Y.-J."/>
        </authorList>
    </citation>
    <scope>NUCLEOTIDE SEQUENCE</scope>
    <source>
        <strain evidence="2">LC</strain>
    </source>
</reference>
<name>A0A8J4WHH1_9TREM</name>
<keyword evidence="3" id="KW-1185">Reference proteome</keyword>
<comment type="caution">
    <text evidence="2">The sequence shown here is derived from an EMBL/GenBank/DDBJ whole genome shotgun (WGS) entry which is preliminary data.</text>
</comment>